<dbReference type="Pfam" id="PF13561">
    <property type="entry name" value="adh_short_C2"/>
    <property type="match status" value="1"/>
</dbReference>
<dbReference type="AlphaFoldDB" id="A0A381V7Q9"/>
<name>A0A381V7Q9_9ZZZZ</name>
<dbReference type="InterPro" id="IPR002347">
    <property type="entry name" value="SDR_fam"/>
</dbReference>
<comment type="similarity">
    <text evidence="1">Belongs to the short-chain dehydrogenases/reductases (SDR) family.</text>
</comment>
<dbReference type="PRINTS" id="PR00080">
    <property type="entry name" value="SDRFAMILY"/>
</dbReference>
<dbReference type="CDD" id="cd05233">
    <property type="entry name" value="SDR_c"/>
    <property type="match status" value="1"/>
</dbReference>
<evidence type="ECO:0000313" key="3">
    <source>
        <dbReference type="EMBL" id="SVA36330.1"/>
    </source>
</evidence>
<dbReference type="SUPFAM" id="SSF51735">
    <property type="entry name" value="NAD(P)-binding Rossmann-fold domains"/>
    <property type="match status" value="1"/>
</dbReference>
<keyword evidence="2" id="KW-0560">Oxidoreductase</keyword>
<accession>A0A381V7Q9</accession>
<dbReference type="FunFam" id="3.40.50.720:FF:000084">
    <property type="entry name" value="Short-chain dehydrogenase reductase"/>
    <property type="match status" value="1"/>
</dbReference>
<evidence type="ECO:0000256" key="1">
    <source>
        <dbReference type="ARBA" id="ARBA00006484"/>
    </source>
</evidence>
<protein>
    <recommendedName>
        <fullName evidence="4">SDR family oxidoreductase</fullName>
    </recommendedName>
</protein>
<dbReference type="PANTHER" id="PTHR24321:SF11">
    <property type="entry name" value="BLR0893 PROTEIN"/>
    <property type="match status" value="1"/>
</dbReference>
<evidence type="ECO:0008006" key="4">
    <source>
        <dbReference type="Google" id="ProtNLM"/>
    </source>
</evidence>
<gene>
    <name evidence="3" type="ORF">METZ01_LOCUS89184</name>
</gene>
<proteinExistence type="inferred from homology"/>
<evidence type="ECO:0000256" key="2">
    <source>
        <dbReference type="ARBA" id="ARBA00023002"/>
    </source>
</evidence>
<dbReference type="Gene3D" id="3.40.50.720">
    <property type="entry name" value="NAD(P)-binding Rossmann-like Domain"/>
    <property type="match status" value="1"/>
</dbReference>
<sequence length="267" mass="28023">MSGKLEGKIAIVTGGNSGIGEATSHLFAREGAKVLLMARREDEGVKVQEAIKRKGGEAAFLSCDVSNVDSVDNAVTQAAESYGSIHILFNNAGHGSSGDFPESSTEEWNSVINVNLNGTFYVSRAVWPHIVAAGGGAVVNMSSLAAQRGFSPRMHDEFGTASPSYYAAKAGVDALTRYMAGIGGKHNIRVNCVRPGQIMTPGATRGTINDPDGGHHVFESMFDLAQIIPGPGYPVDVANLVLFLVSDESRFITGEIINIDGGVAAKI</sequence>
<dbReference type="PRINTS" id="PR00081">
    <property type="entry name" value="GDHRDH"/>
</dbReference>
<reference evidence="3" key="1">
    <citation type="submission" date="2018-05" db="EMBL/GenBank/DDBJ databases">
        <authorList>
            <person name="Lanie J.A."/>
            <person name="Ng W.-L."/>
            <person name="Kazmierczak K.M."/>
            <person name="Andrzejewski T.M."/>
            <person name="Davidsen T.M."/>
            <person name="Wayne K.J."/>
            <person name="Tettelin H."/>
            <person name="Glass J.I."/>
            <person name="Rusch D."/>
            <person name="Podicherti R."/>
            <person name="Tsui H.-C.T."/>
            <person name="Winkler M.E."/>
        </authorList>
    </citation>
    <scope>NUCLEOTIDE SEQUENCE</scope>
</reference>
<dbReference type="InterPro" id="IPR036291">
    <property type="entry name" value="NAD(P)-bd_dom_sf"/>
</dbReference>
<organism evidence="3">
    <name type="scientific">marine metagenome</name>
    <dbReference type="NCBI Taxonomy" id="408172"/>
    <lineage>
        <taxon>unclassified sequences</taxon>
        <taxon>metagenomes</taxon>
        <taxon>ecological metagenomes</taxon>
    </lineage>
</organism>
<dbReference type="GO" id="GO:0016491">
    <property type="term" value="F:oxidoreductase activity"/>
    <property type="evidence" value="ECO:0007669"/>
    <property type="project" value="UniProtKB-KW"/>
</dbReference>
<dbReference type="EMBL" id="UINC01008062">
    <property type="protein sequence ID" value="SVA36330.1"/>
    <property type="molecule type" value="Genomic_DNA"/>
</dbReference>
<dbReference type="PANTHER" id="PTHR24321">
    <property type="entry name" value="DEHYDROGENASES, SHORT CHAIN"/>
    <property type="match status" value="1"/>
</dbReference>